<name>A0A926DD38_9FIRM</name>
<comment type="catalytic activity">
    <reaction evidence="5">
        <text>UMP + diphosphate = 5-phospho-alpha-D-ribose 1-diphosphate + uracil</text>
        <dbReference type="Rhea" id="RHEA:13017"/>
        <dbReference type="ChEBI" id="CHEBI:17568"/>
        <dbReference type="ChEBI" id="CHEBI:33019"/>
        <dbReference type="ChEBI" id="CHEBI:57865"/>
        <dbReference type="ChEBI" id="CHEBI:58017"/>
        <dbReference type="EC" id="2.4.2.9"/>
    </reaction>
</comment>
<dbReference type="InterPro" id="IPR023050">
    <property type="entry name" value="PyrR"/>
</dbReference>
<keyword evidence="3 5" id="KW-0805">Transcription regulation</keyword>
<dbReference type="CDD" id="cd06223">
    <property type="entry name" value="PRTases_typeI"/>
    <property type="match status" value="1"/>
</dbReference>
<dbReference type="GO" id="GO:0004845">
    <property type="term" value="F:uracil phosphoribosyltransferase activity"/>
    <property type="evidence" value="ECO:0007669"/>
    <property type="project" value="UniProtKB-UniRule"/>
</dbReference>
<dbReference type="RefSeq" id="WP_249299490.1">
    <property type="nucleotide sequence ID" value="NZ_JACRSP010000001.1"/>
</dbReference>
<evidence type="ECO:0000256" key="4">
    <source>
        <dbReference type="ARBA" id="ARBA00023163"/>
    </source>
</evidence>
<dbReference type="HAMAP" id="MF_01219">
    <property type="entry name" value="PyrR"/>
    <property type="match status" value="1"/>
</dbReference>
<evidence type="ECO:0000256" key="3">
    <source>
        <dbReference type="ARBA" id="ARBA00023015"/>
    </source>
</evidence>
<dbReference type="PANTHER" id="PTHR11608">
    <property type="entry name" value="BIFUNCTIONAL PROTEIN PYRR"/>
    <property type="match status" value="1"/>
</dbReference>
<evidence type="ECO:0000313" key="8">
    <source>
        <dbReference type="Proteomes" id="UP000620366"/>
    </source>
</evidence>
<dbReference type="GO" id="GO:0006353">
    <property type="term" value="P:DNA-templated transcription termination"/>
    <property type="evidence" value="ECO:0007669"/>
    <property type="project" value="UniProtKB-UniRule"/>
</dbReference>
<dbReference type="Gene3D" id="3.40.50.2020">
    <property type="match status" value="1"/>
</dbReference>
<keyword evidence="5 7" id="KW-0328">Glycosyltransferase</keyword>
<comment type="function">
    <text evidence="5">Regulates transcriptional attenuation of the pyrimidine nucleotide (pyr) operon by binding in a uridine-dependent manner to specific sites on pyr mRNA. This disrupts an antiterminator hairpin in the RNA and favors formation of a downstream transcription terminator, leading to a reduced expression of downstream genes.</text>
</comment>
<reference evidence="7" key="1">
    <citation type="submission" date="2020-08" db="EMBL/GenBank/DDBJ databases">
        <title>Genome public.</title>
        <authorList>
            <person name="Liu C."/>
            <person name="Sun Q."/>
        </authorList>
    </citation>
    <scope>NUCLEOTIDE SEQUENCE</scope>
    <source>
        <strain evidence="7">BX7</strain>
    </source>
</reference>
<dbReference type="Proteomes" id="UP000620366">
    <property type="component" value="Unassembled WGS sequence"/>
</dbReference>
<proteinExistence type="inferred from homology"/>
<evidence type="ECO:0000259" key="6">
    <source>
        <dbReference type="Pfam" id="PF00156"/>
    </source>
</evidence>
<gene>
    <name evidence="5 7" type="primary">pyrR</name>
    <name evidence="7" type="ORF">H8695_00155</name>
</gene>
<evidence type="ECO:0000256" key="5">
    <source>
        <dbReference type="HAMAP-Rule" id="MF_01219"/>
    </source>
</evidence>
<dbReference type="SUPFAM" id="SSF53271">
    <property type="entry name" value="PRTase-like"/>
    <property type="match status" value="1"/>
</dbReference>
<dbReference type="EC" id="2.4.2.9" evidence="5"/>
<comment type="function">
    <text evidence="5">Also displays a weak uracil phosphoribosyltransferase activity which is not physiologically significant.</text>
</comment>
<protein>
    <recommendedName>
        <fullName evidence="5">Bifunctional protein PyrR</fullName>
    </recommendedName>
    <domain>
        <recommendedName>
            <fullName evidence="5">Pyrimidine operon regulatory protein</fullName>
        </recommendedName>
    </domain>
    <domain>
        <recommendedName>
            <fullName evidence="5">Uracil phosphoribosyltransferase</fullName>
            <shortName evidence="5">UPRTase</shortName>
            <ecNumber evidence="5">2.4.2.9</ecNumber>
        </recommendedName>
    </domain>
</protein>
<dbReference type="NCBIfam" id="NF003548">
    <property type="entry name" value="PRK05205.1-4"/>
    <property type="match status" value="1"/>
</dbReference>
<keyword evidence="4 5" id="KW-0804">Transcription</keyword>
<feature type="short sequence motif" description="PRPP-binding" evidence="5">
    <location>
        <begin position="96"/>
        <end position="108"/>
    </location>
</feature>
<dbReference type="Pfam" id="PF00156">
    <property type="entry name" value="Pribosyltran"/>
    <property type="match status" value="1"/>
</dbReference>
<dbReference type="FunFam" id="3.40.50.2020:FF:000020">
    <property type="entry name" value="Bifunctional protein PyrR"/>
    <property type="match status" value="1"/>
</dbReference>
<dbReference type="InterPro" id="IPR000836">
    <property type="entry name" value="PRTase_dom"/>
</dbReference>
<dbReference type="GO" id="GO:0003723">
    <property type="term" value="F:RNA binding"/>
    <property type="evidence" value="ECO:0007669"/>
    <property type="project" value="UniProtKB-UniRule"/>
</dbReference>
<dbReference type="InterPro" id="IPR050137">
    <property type="entry name" value="PyrR_bifunctional"/>
</dbReference>
<evidence type="ECO:0000313" key="7">
    <source>
        <dbReference type="EMBL" id="MBC8535109.1"/>
    </source>
</evidence>
<organism evidence="7 8">
    <name type="scientific">Feifania hominis</name>
    <dbReference type="NCBI Taxonomy" id="2763660"/>
    <lineage>
        <taxon>Bacteria</taxon>
        <taxon>Bacillati</taxon>
        <taxon>Bacillota</taxon>
        <taxon>Clostridia</taxon>
        <taxon>Eubacteriales</taxon>
        <taxon>Feifaniaceae</taxon>
        <taxon>Feifania</taxon>
    </lineage>
</organism>
<keyword evidence="8" id="KW-1185">Reference proteome</keyword>
<dbReference type="NCBIfam" id="NF003549">
    <property type="entry name" value="PRK05205.1-5"/>
    <property type="match status" value="1"/>
</dbReference>
<dbReference type="AlphaFoldDB" id="A0A926DD38"/>
<keyword evidence="5" id="KW-0694">RNA-binding</keyword>
<evidence type="ECO:0000256" key="2">
    <source>
        <dbReference type="ARBA" id="ARBA00022472"/>
    </source>
</evidence>
<dbReference type="EMBL" id="JACRSP010000001">
    <property type="protein sequence ID" value="MBC8535109.1"/>
    <property type="molecule type" value="Genomic_DNA"/>
</dbReference>
<keyword evidence="2 5" id="KW-0806">Transcription termination</keyword>
<dbReference type="InterPro" id="IPR029057">
    <property type="entry name" value="PRTase-like"/>
</dbReference>
<keyword evidence="5 7" id="KW-0808">Transferase</keyword>
<dbReference type="PANTHER" id="PTHR11608:SF0">
    <property type="entry name" value="BIFUNCTIONAL PROTEIN PYRR"/>
    <property type="match status" value="1"/>
</dbReference>
<sequence>MKIKAEIMDHEAMQRAISRISFEILEKNKGVADLCLLGIKRRGVTLSKMIARKIESIEGSTVTLGELDVTYYRDDRDRTQQVDRPSLPFPVDGKKVILVDDVMYTGRTVRAAIDAVMSLGRPQLIQLAVLIDRGHRELPIRPDFVGKNVPTSKNESVRVLVSEYDQDNRVVIADV</sequence>
<feature type="domain" description="Phosphoribosyltransferase" evidence="6">
    <location>
        <begin position="6"/>
        <end position="150"/>
    </location>
</feature>
<comment type="subunit">
    <text evidence="5">Homodimer and homohexamer; in equilibrium.</text>
</comment>
<comment type="caution">
    <text evidence="7">The sequence shown here is derived from an EMBL/GenBank/DDBJ whole genome shotgun (WGS) entry which is preliminary data.</text>
</comment>
<accession>A0A926DD38</accession>
<evidence type="ECO:0000256" key="1">
    <source>
        <dbReference type="ARBA" id="ARBA00005565"/>
    </source>
</evidence>
<comment type="similarity">
    <text evidence="1 5">Belongs to the purine/pyrimidine phosphoribosyltransferase family. PyrR subfamily.</text>
</comment>